<keyword evidence="3" id="KW-1185">Reference proteome</keyword>
<evidence type="ECO:0000313" key="3">
    <source>
        <dbReference type="Proteomes" id="UP000473325"/>
    </source>
</evidence>
<accession>A0A6L7EQB0</accession>
<dbReference type="Proteomes" id="UP000473325">
    <property type="component" value="Unassembled WGS sequence"/>
</dbReference>
<feature type="signal peptide" evidence="1">
    <location>
        <begin position="1"/>
        <end position="21"/>
    </location>
</feature>
<gene>
    <name evidence="2" type="ORF">GRQ65_08005</name>
</gene>
<dbReference type="RefSeq" id="WP_160876986.1">
    <property type="nucleotide sequence ID" value="NZ_WUEK01000004.1"/>
</dbReference>
<sequence length="169" mass="17244">MGIRRSLVVALSVLAAAGVVGCSSDDDSRPTPGTPSVTTAAECLSRVPDDVLTTLGWTPVGDGAEATQRGCRREAEEGYVEVRDRPGGYDRLCATLDRTGGVAAGVPADWLGELLGRTVTACAVEPDAEVGATKVALERDGGAVTEVTVAVLSPTPRAQVREAVAALIG</sequence>
<dbReference type="EMBL" id="WUEK01000004">
    <property type="protein sequence ID" value="MXG89493.1"/>
    <property type="molecule type" value="Genomic_DNA"/>
</dbReference>
<name>A0A6L7EQB0_9ACTN</name>
<comment type="caution">
    <text evidence="2">The sequence shown here is derived from an EMBL/GenBank/DDBJ whole genome shotgun (WGS) entry which is preliminary data.</text>
</comment>
<organism evidence="2 3">
    <name type="scientific">Nocardioides flavescens</name>
    <dbReference type="NCBI Taxonomy" id="2691959"/>
    <lineage>
        <taxon>Bacteria</taxon>
        <taxon>Bacillati</taxon>
        <taxon>Actinomycetota</taxon>
        <taxon>Actinomycetes</taxon>
        <taxon>Propionibacteriales</taxon>
        <taxon>Nocardioidaceae</taxon>
        <taxon>Nocardioides</taxon>
    </lineage>
</organism>
<reference evidence="2 3" key="1">
    <citation type="submission" date="2019-12" db="EMBL/GenBank/DDBJ databases">
        <authorList>
            <person name="Kun Z."/>
        </authorList>
    </citation>
    <scope>NUCLEOTIDE SEQUENCE [LARGE SCALE GENOMIC DNA]</scope>
    <source>
        <strain evidence="2 3">YIM 123512</strain>
    </source>
</reference>
<protein>
    <recommendedName>
        <fullName evidence="4">DUF3558 domain-containing protein</fullName>
    </recommendedName>
</protein>
<dbReference type="AlphaFoldDB" id="A0A6L7EQB0"/>
<evidence type="ECO:0000256" key="1">
    <source>
        <dbReference type="SAM" id="SignalP"/>
    </source>
</evidence>
<dbReference type="PROSITE" id="PS51257">
    <property type="entry name" value="PROKAR_LIPOPROTEIN"/>
    <property type="match status" value="1"/>
</dbReference>
<proteinExistence type="predicted"/>
<evidence type="ECO:0008006" key="4">
    <source>
        <dbReference type="Google" id="ProtNLM"/>
    </source>
</evidence>
<keyword evidence="1" id="KW-0732">Signal</keyword>
<evidence type="ECO:0000313" key="2">
    <source>
        <dbReference type="EMBL" id="MXG89493.1"/>
    </source>
</evidence>
<feature type="chain" id="PRO_5038501863" description="DUF3558 domain-containing protein" evidence="1">
    <location>
        <begin position="22"/>
        <end position="169"/>
    </location>
</feature>